<feature type="compositionally biased region" description="Polar residues" evidence="7">
    <location>
        <begin position="290"/>
        <end position="320"/>
    </location>
</feature>
<dbReference type="PANTHER" id="PTHR23160">
    <property type="entry name" value="SYNAPTONEMAL COMPLEX PROTEIN-RELATED"/>
    <property type="match status" value="1"/>
</dbReference>
<feature type="compositionally biased region" description="Low complexity" evidence="7">
    <location>
        <begin position="243"/>
        <end position="267"/>
    </location>
</feature>
<dbReference type="Proteomes" id="UP001150217">
    <property type="component" value="Unassembled WGS sequence"/>
</dbReference>
<dbReference type="PANTHER" id="PTHR23160:SF19">
    <property type="entry name" value="MYOSIN HEAVY CHAIN-RELATED PROTEIN"/>
    <property type="match status" value="1"/>
</dbReference>
<feature type="coiled-coil region" evidence="6">
    <location>
        <begin position="1161"/>
        <end position="1216"/>
    </location>
</feature>
<feature type="compositionally biased region" description="Polar residues" evidence="7">
    <location>
        <begin position="101"/>
        <end position="112"/>
    </location>
</feature>
<feature type="compositionally biased region" description="Polar residues" evidence="7">
    <location>
        <begin position="180"/>
        <end position="194"/>
    </location>
</feature>
<feature type="compositionally biased region" description="Basic and acidic residues" evidence="7">
    <location>
        <begin position="43"/>
        <end position="52"/>
    </location>
</feature>
<evidence type="ECO:0000256" key="6">
    <source>
        <dbReference type="SAM" id="Coils"/>
    </source>
</evidence>
<reference evidence="9" key="1">
    <citation type="submission" date="2022-08" db="EMBL/GenBank/DDBJ databases">
        <title>A Global Phylogenomic Analysis of the Shiitake Genus Lentinula.</title>
        <authorList>
            <consortium name="DOE Joint Genome Institute"/>
            <person name="Sierra-Patev S."/>
            <person name="Min B."/>
            <person name="Naranjo-Ortiz M."/>
            <person name="Looney B."/>
            <person name="Konkel Z."/>
            <person name="Slot J.C."/>
            <person name="Sakamoto Y."/>
            <person name="Steenwyk J.L."/>
            <person name="Rokas A."/>
            <person name="Carro J."/>
            <person name="Camarero S."/>
            <person name="Ferreira P."/>
            <person name="Molpeceres G."/>
            <person name="Ruiz-Duenas F.J."/>
            <person name="Serrano A."/>
            <person name="Henrissat B."/>
            <person name="Drula E."/>
            <person name="Hughes K.W."/>
            <person name="Mata J.L."/>
            <person name="Ishikawa N.K."/>
            <person name="Vargas-Isla R."/>
            <person name="Ushijima S."/>
            <person name="Smith C.A."/>
            <person name="Ahrendt S."/>
            <person name="Andreopoulos W."/>
            <person name="He G."/>
            <person name="Labutti K."/>
            <person name="Lipzen A."/>
            <person name="Ng V."/>
            <person name="Riley R."/>
            <person name="Sandor L."/>
            <person name="Barry K."/>
            <person name="Martinez A.T."/>
            <person name="Xiao Y."/>
            <person name="Gibbons J.G."/>
            <person name="Terashima K."/>
            <person name="Grigoriev I.V."/>
            <person name="Hibbett D.S."/>
        </authorList>
    </citation>
    <scope>NUCLEOTIDE SEQUENCE</scope>
    <source>
        <strain evidence="9">RHP3577 ss4</strain>
    </source>
</reference>
<feature type="compositionally biased region" description="Low complexity" evidence="7">
    <location>
        <begin position="530"/>
        <end position="540"/>
    </location>
</feature>
<feature type="compositionally biased region" description="Polar residues" evidence="7">
    <location>
        <begin position="388"/>
        <end position="398"/>
    </location>
</feature>
<feature type="region of interest" description="Disordered" evidence="7">
    <location>
        <begin position="16"/>
        <end position="445"/>
    </location>
</feature>
<accession>A0ABQ8V2G8</accession>
<feature type="compositionally biased region" description="Low complexity" evidence="7">
    <location>
        <begin position="673"/>
        <end position="687"/>
    </location>
</feature>
<sequence length="1743" mass="195122">MASMLETPSRIWRRIEAEGSRDMPSLPSVPGFDDSAEISISSDDLRPYHGEYEVNEEPSFGHIASPIHSTPAASSHHASTVRATSSTSSTTRFAHSLARSGRSSLAHSSISRALSARQRYPDSFEISAIPSLPDDDIGRRSDCSSGEIDDDLVGSRESAPEEYTSDRIRTPMDEDANFDVSLTNALESISSPYQSEPERGRTPKEQSYIDYEVSLKSSPKPTPLSSKFRHVSMRRPMLERTRTPSLSRTSLSPVSSPSNSTPRSGRSLAMDRSTSVSPIQGLSIPLPPSHANSPAPQSPEPNISLNQSEPNTSTNTQSMDITDAHDSPIRYLAESGSEAIEGRDESVERSVADEEDTSEHTFSTDDGPTPHAVRKNENSRSPEGLASAFSSPATSMATPTPAFTRPRARFNLPEGSSSDESHDAHREDHAMNGEEMSLEEPMTPQTRRRSFFLSVINSTTRPRMKFPTPHPRDRIVPDTPSMMDVIPGPASRSIVQHTPIAFPSAFAGATPRPRFKPSSRLSHPLAQAHTLTSSSSTSESEPGEETDGTVRPENNDEINNEHLPWSTPAPVASVAHLSPYDEAALNGASFVSTASSHDLTTHPRANTSFDPAMGFGGNAPGHGVGRFNANKLNTYLHGLNRKLQEENEALMERNRILEETQGKSTSIPPTPVASAMGSRRQSGGSRRLSAVSNLGDLQEEANEAWMEEKAELEEMVDAFKNEAEQCMKEKEEVENALERETRERAKDKERWKERMCEVQKGVEDIVRDLENKLHAAQENAQNAEKDALGQAKDLEKKLAEAQAQRDDAAARAEKAEGALANNQDLGGELRNANDRVSCLMGDLRNANSQIEELEQELVRSEEFVDGLERNLTEHKNILVDLRKTLESKDQQIEAQRIEVRHLEQVHQKTEEMLSATREYITKIEEDASTAVEHAEALGEELETAKEEVKHLKMVAADREAQGEQLAKEAERAAKLARQMEEALEAAEKKMAEDEDDLAAVNGKLTALEREKERQKELSTRSIDHSRLASATAAQVAAHEAEIEALEQELDDATKEIARLNTVLDQSPARKAVDKAKDTKIEMLEQENEALSERIKALKTTMNDFNTPSKMINNSGISPMHRRALSMSIRAPKTPGGPLRDMSWLNSTTADPVNGSPLVAEISRLQRELDRANESIDDKLDKLEDAGLGVVGLTKKLEDARSKIRSLEDHIARLSRREERRLRRLERIRCRKCLTKVDVRSIIHLSEDESSLFETGNDILPSEPPTPPTKTSDALRANLQTVNSQLQETKKQWEDEKRKLLGEKAVLQDAANRLNAEARDAKVEASKASEAQKVNGRLRQDIQGDLEKARRTITELESDLKAERARLRNMTAEQSRVDREKEQIFVQLQRTETDMEDVRTQLQTCKKENRELENELRVNANIDQRAKLLEIKVAENAETMDQLREERALLATDYKELQQRYSEISEHANQLLDSEAVSRKTHDKHRHELDLYLSEIEDLRKALADRSGELHRVEAEKHRIAAERSNVAETVAVLEADLRRVRDNAEAFGRDLKELRLEKERLEKEHQEEQLKIHRAKKQTQTQIRLLTEQLEGQRAKTLEARAKLENHVCAMDDRQLSALKLQHNKEAKGLIVQIRYLKAKFTRESMMRFDLAYQKHYLLVLLNKFEKSEKTISAAIARIGFPVAAPPSRPTKPRLKTIIQSIIFVARVRRASEQWRKQNASRQAIAAALDNVHQRRAATSSKS</sequence>
<evidence type="ECO:0000313" key="9">
    <source>
        <dbReference type="EMBL" id="KAJ4469162.1"/>
    </source>
</evidence>
<keyword evidence="2" id="KW-0963">Cytoplasm</keyword>
<dbReference type="EMBL" id="JANVFT010000097">
    <property type="protein sequence ID" value="KAJ4469162.1"/>
    <property type="molecule type" value="Genomic_DNA"/>
</dbReference>
<feature type="region of interest" description="Disordered" evidence="7">
    <location>
        <begin position="660"/>
        <end position="687"/>
    </location>
</feature>
<evidence type="ECO:0000256" key="1">
    <source>
        <dbReference type="ARBA" id="ARBA00004267"/>
    </source>
</evidence>
<feature type="coiled-coil region" evidence="6">
    <location>
        <begin position="702"/>
        <end position="1100"/>
    </location>
</feature>
<feature type="domain" description="Pericentrin/AKAP-450 centrosomal targeting" evidence="8">
    <location>
        <begin position="1640"/>
        <end position="1715"/>
    </location>
</feature>
<evidence type="ECO:0000256" key="7">
    <source>
        <dbReference type="SAM" id="MobiDB-lite"/>
    </source>
</evidence>
<feature type="compositionally biased region" description="Low complexity" evidence="7">
    <location>
        <begin position="63"/>
        <end position="96"/>
    </location>
</feature>
<feature type="compositionally biased region" description="Low complexity" evidence="7">
    <location>
        <begin position="214"/>
        <end position="226"/>
    </location>
</feature>
<comment type="caution">
    <text evidence="9">The sequence shown here is derived from an EMBL/GenBank/DDBJ whole genome shotgun (WGS) entry which is preliminary data.</text>
</comment>
<evidence type="ECO:0000256" key="2">
    <source>
        <dbReference type="ARBA" id="ARBA00022490"/>
    </source>
</evidence>
<evidence type="ECO:0000313" key="10">
    <source>
        <dbReference type="Proteomes" id="UP001150217"/>
    </source>
</evidence>
<evidence type="ECO:0000256" key="3">
    <source>
        <dbReference type="ARBA" id="ARBA00022553"/>
    </source>
</evidence>
<feature type="compositionally biased region" description="Basic and acidic residues" evidence="7">
    <location>
        <begin position="340"/>
        <end position="363"/>
    </location>
</feature>
<dbReference type="InterPro" id="IPR019528">
    <property type="entry name" value="PACT_domain"/>
</dbReference>
<feature type="compositionally biased region" description="Basic and acidic residues" evidence="7">
    <location>
        <begin position="419"/>
        <end position="432"/>
    </location>
</feature>
<organism evidence="9 10">
    <name type="scientific">Lentinula lateritia</name>
    <dbReference type="NCBI Taxonomy" id="40482"/>
    <lineage>
        <taxon>Eukaryota</taxon>
        <taxon>Fungi</taxon>
        <taxon>Dikarya</taxon>
        <taxon>Basidiomycota</taxon>
        <taxon>Agaricomycotina</taxon>
        <taxon>Agaricomycetes</taxon>
        <taxon>Agaricomycetidae</taxon>
        <taxon>Agaricales</taxon>
        <taxon>Marasmiineae</taxon>
        <taxon>Omphalotaceae</taxon>
        <taxon>Lentinula</taxon>
    </lineage>
</organism>
<feature type="region of interest" description="Disordered" evidence="7">
    <location>
        <begin position="505"/>
        <end position="567"/>
    </location>
</feature>
<keyword evidence="4 6" id="KW-0175">Coiled coil</keyword>
<gene>
    <name evidence="9" type="ORF">C8R41DRAFT_905868</name>
</gene>
<keyword evidence="5" id="KW-0206">Cytoskeleton</keyword>
<evidence type="ECO:0000259" key="8">
    <source>
        <dbReference type="Pfam" id="PF10495"/>
    </source>
</evidence>
<dbReference type="Pfam" id="PF10495">
    <property type="entry name" value="PACT_coil_coil"/>
    <property type="match status" value="1"/>
</dbReference>
<feature type="coiled-coil region" evidence="6">
    <location>
        <begin position="1271"/>
        <end position="1596"/>
    </location>
</feature>
<keyword evidence="3" id="KW-0597">Phosphoprotein</keyword>
<evidence type="ECO:0000256" key="5">
    <source>
        <dbReference type="ARBA" id="ARBA00023212"/>
    </source>
</evidence>
<comment type="subcellular location">
    <subcellularLocation>
        <location evidence="1">Cytoplasm</location>
        <location evidence="1">Cytoskeleton</location>
        <location evidence="1">Microtubule organizing center</location>
    </subcellularLocation>
</comment>
<protein>
    <recommendedName>
        <fullName evidence="8">Pericentrin/AKAP-450 centrosomal targeting domain-containing protein</fullName>
    </recommendedName>
</protein>
<name>A0ABQ8V2G8_9AGAR</name>
<proteinExistence type="predicted"/>
<keyword evidence="10" id="KW-1185">Reference proteome</keyword>
<evidence type="ECO:0000256" key="4">
    <source>
        <dbReference type="ARBA" id="ARBA00023054"/>
    </source>
</evidence>